<dbReference type="PIRSF" id="PIRSF001112">
    <property type="entry name" value="Epoxide_hydrolase"/>
    <property type="match status" value="1"/>
</dbReference>
<dbReference type="PANTHER" id="PTHR21661">
    <property type="entry name" value="EPOXIDE HYDROLASE 1-RELATED"/>
    <property type="match status" value="1"/>
</dbReference>
<dbReference type="EMBL" id="JABDTM020002988">
    <property type="protein sequence ID" value="KAH0822311.1"/>
    <property type="molecule type" value="Genomic_DNA"/>
</dbReference>
<organism evidence="8 9">
    <name type="scientific">Tenebrio molitor</name>
    <name type="common">Yellow mealworm beetle</name>
    <dbReference type="NCBI Taxonomy" id="7067"/>
    <lineage>
        <taxon>Eukaryota</taxon>
        <taxon>Metazoa</taxon>
        <taxon>Ecdysozoa</taxon>
        <taxon>Arthropoda</taxon>
        <taxon>Hexapoda</taxon>
        <taxon>Insecta</taxon>
        <taxon>Pterygota</taxon>
        <taxon>Neoptera</taxon>
        <taxon>Endopterygota</taxon>
        <taxon>Coleoptera</taxon>
        <taxon>Polyphaga</taxon>
        <taxon>Cucujiformia</taxon>
        <taxon>Tenebrionidae</taxon>
        <taxon>Tenebrio</taxon>
    </lineage>
</organism>
<dbReference type="Proteomes" id="UP000719412">
    <property type="component" value="Unassembled WGS sequence"/>
</dbReference>
<dbReference type="EC" id="3.3.2.9" evidence="4"/>
<dbReference type="Pfam" id="PF06441">
    <property type="entry name" value="EHN"/>
    <property type="match status" value="1"/>
</dbReference>
<evidence type="ECO:0000256" key="2">
    <source>
        <dbReference type="ARBA" id="ARBA00004111"/>
    </source>
</evidence>
<feature type="domain" description="Epoxide hydrolase N-terminal" evidence="7">
    <location>
        <begin position="52"/>
        <end position="161"/>
    </location>
</feature>
<evidence type="ECO:0000256" key="5">
    <source>
        <dbReference type="ARBA" id="ARBA00022797"/>
    </source>
</evidence>
<sequence>MGCGCLEVTAIIIIVILKLVDKVRKLFKIPPLPYLEDTWWGSRDKSEEDTSIKPFTISVPDEVIADLHQRLKNARPLIQPLEGIQQQYGFNTRLLSKIVDFWQTEYNWKERETFLNKFPQFTVSIQGLKLHYIHVQPSNPEGNKVLPLLLLHGWPGSVREFYEIIPLLTTPQPGRNFVFEVIVPSLPGYGFSESAVRPGLGAVQMAVVFKNFMNRLGFEKYYIQGGDWGAVILQNRATLFPKQVLGVHSNVCMVNTLLTNIKVFLYSFYPTLLVKKEHVHKIYPLSSKFAFILLESGYLHLQATKPDTVGKKKHLCLNKTL</sequence>
<dbReference type="Gene3D" id="3.40.50.1820">
    <property type="entry name" value="alpha/beta hydrolase"/>
    <property type="match status" value="1"/>
</dbReference>
<proteinExistence type="inferred from homology"/>
<dbReference type="InterPro" id="IPR016292">
    <property type="entry name" value="Epoxide_hydrolase"/>
</dbReference>
<dbReference type="InterPro" id="IPR000639">
    <property type="entry name" value="Epox_hydrolase-like"/>
</dbReference>
<comment type="catalytic activity">
    <reaction evidence="1">
        <text>1-(4-methoxyphenyl)-N-methyl-N-[(3-methyloxetan-3-yl)methyl]methanamine + H2O = 2-{[(4-methoxybenzyl)(methyl)amino]methyl}-2-methylpropane-1,3-diol</text>
        <dbReference type="Rhea" id="RHEA:55764"/>
        <dbReference type="ChEBI" id="CHEBI:15377"/>
        <dbReference type="ChEBI" id="CHEBI:139161"/>
        <dbReference type="ChEBI" id="CHEBI:139164"/>
        <dbReference type="EC" id="3.3.2.9"/>
    </reaction>
</comment>
<name>A0A8J6HZ49_TENMO</name>
<comment type="caution">
    <text evidence="8">The sequence shown here is derived from an EMBL/GenBank/DDBJ whole genome shotgun (WGS) entry which is preliminary data.</text>
</comment>
<comment type="similarity">
    <text evidence="3">Belongs to the peptidase S33 family.</text>
</comment>
<dbReference type="PANTHER" id="PTHR21661:SF35">
    <property type="entry name" value="EPOXIDE HYDROLASE"/>
    <property type="match status" value="1"/>
</dbReference>
<accession>A0A8J6HZ49</accession>
<comment type="subcellular location">
    <subcellularLocation>
        <location evidence="2">Microsome membrane</location>
        <topology evidence="2">Single-pass membrane protein</topology>
    </subcellularLocation>
</comment>
<keyword evidence="6" id="KW-0378">Hydrolase</keyword>
<protein>
    <recommendedName>
        <fullName evidence="4">microsomal epoxide hydrolase</fullName>
        <ecNumber evidence="4">3.3.2.9</ecNumber>
    </recommendedName>
</protein>
<reference evidence="8" key="2">
    <citation type="submission" date="2021-08" db="EMBL/GenBank/DDBJ databases">
        <authorList>
            <person name="Eriksson T."/>
        </authorList>
    </citation>
    <scope>NUCLEOTIDE SEQUENCE</scope>
    <source>
        <strain evidence="8">Stoneville</strain>
        <tissue evidence="8">Whole head</tissue>
    </source>
</reference>
<evidence type="ECO:0000259" key="7">
    <source>
        <dbReference type="Pfam" id="PF06441"/>
    </source>
</evidence>
<evidence type="ECO:0000256" key="4">
    <source>
        <dbReference type="ARBA" id="ARBA00012091"/>
    </source>
</evidence>
<dbReference type="InterPro" id="IPR010497">
    <property type="entry name" value="Epoxide_hydro_N"/>
</dbReference>
<evidence type="ECO:0000313" key="9">
    <source>
        <dbReference type="Proteomes" id="UP000719412"/>
    </source>
</evidence>
<evidence type="ECO:0000313" key="8">
    <source>
        <dbReference type="EMBL" id="KAH0822311.1"/>
    </source>
</evidence>
<keyword evidence="5" id="KW-0058">Aromatic hydrocarbons catabolism</keyword>
<evidence type="ECO:0000256" key="1">
    <source>
        <dbReference type="ARBA" id="ARBA00000221"/>
    </source>
</evidence>
<reference evidence="8" key="1">
    <citation type="journal article" date="2020" name="J Insects Food Feed">
        <title>The yellow mealworm (Tenebrio molitor) genome: a resource for the emerging insects as food and feed industry.</title>
        <authorList>
            <person name="Eriksson T."/>
            <person name="Andere A."/>
            <person name="Kelstrup H."/>
            <person name="Emery V."/>
            <person name="Picard C."/>
        </authorList>
    </citation>
    <scope>NUCLEOTIDE SEQUENCE</scope>
    <source>
        <strain evidence="8">Stoneville</strain>
        <tissue evidence="8">Whole head</tissue>
    </source>
</reference>
<evidence type="ECO:0000256" key="3">
    <source>
        <dbReference type="ARBA" id="ARBA00010088"/>
    </source>
</evidence>
<dbReference type="AlphaFoldDB" id="A0A8J6HZ49"/>
<dbReference type="GO" id="GO:0033961">
    <property type="term" value="F:cis-stilbene-oxide hydrolase activity"/>
    <property type="evidence" value="ECO:0007669"/>
    <property type="project" value="UniProtKB-EC"/>
</dbReference>
<evidence type="ECO:0000256" key="6">
    <source>
        <dbReference type="ARBA" id="ARBA00022801"/>
    </source>
</evidence>
<keyword evidence="9" id="KW-1185">Reference proteome</keyword>
<dbReference type="SUPFAM" id="SSF53474">
    <property type="entry name" value="alpha/beta-Hydrolases"/>
    <property type="match status" value="1"/>
</dbReference>
<gene>
    <name evidence="8" type="ORF">GEV33_000480</name>
</gene>
<dbReference type="GO" id="GO:0097176">
    <property type="term" value="P:epoxide metabolic process"/>
    <property type="evidence" value="ECO:0007669"/>
    <property type="project" value="TreeGrafter"/>
</dbReference>
<dbReference type="PRINTS" id="PR00412">
    <property type="entry name" value="EPOXHYDRLASE"/>
</dbReference>
<dbReference type="InterPro" id="IPR029058">
    <property type="entry name" value="AB_hydrolase_fold"/>
</dbReference>